<dbReference type="GO" id="GO:0016787">
    <property type="term" value="F:hydrolase activity"/>
    <property type="evidence" value="ECO:0007669"/>
    <property type="project" value="UniProtKB-KW"/>
</dbReference>
<dbReference type="SUPFAM" id="SSF55811">
    <property type="entry name" value="Nudix"/>
    <property type="match status" value="1"/>
</dbReference>
<name>A0A100HHY2_9DEIO</name>
<evidence type="ECO:0000313" key="4">
    <source>
        <dbReference type="EMBL" id="GAQ21078.1"/>
    </source>
</evidence>
<dbReference type="RefSeq" id="WP_236704658.1">
    <property type="nucleotide sequence ID" value="NZ_BCMS01000001.1"/>
</dbReference>
<keyword evidence="1 4" id="KW-0378">Hydrolase</keyword>
<comment type="caution">
    <text evidence="4">The sequence shown here is derived from an EMBL/GenBank/DDBJ whole genome shotgun (WGS) entry which is preliminary data.</text>
</comment>
<sequence length="215" mass="24136">MTQVTEWLDVVNGHDEVIGQATREDAYARGLTVRVINAFLINRAGQLWIPRRTAHKRLFPGCLDMSVGGHVERGETYEQAFRRETQEELNLNVDDLPWRQIATLGPRDGLSAFMHVYELRRDDPPTFNPGRLQQRAVAHTHRTHPAHRTGRPRQGRPEPPCAAVLRGWPCLTPPSCSPAFTCRRTGPRHSSTGDSETTWDPWTAASSASSGPESR</sequence>
<proteinExistence type="predicted"/>
<feature type="domain" description="Nudix hydrolase" evidence="3">
    <location>
        <begin position="31"/>
        <end position="165"/>
    </location>
</feature>
<feature type="region of interest" description="Disordered" evidence="2">
    <location>
        <begin position="136"/>
        <end position="160"/>
    </location>
</feature>
<feature type="compositionally biased region" description="Basic residues" evidence="2">
    <location>
        <begin position="138"/>
        <end position="154"/>
    </location>
</feature>
<evidence type="ECO:0000259" key="3">
    <source>
        <dbReference type="PROSITE" id="PS51462"/>
    </source>
</evidence>
<dbReference type="PANTHER" id="PTHR10885">
    <property type="entry name" value="ISOPENTENYL-DIPHOSPHATE DELTA-ISOMERASE"/>
    <property type="match status" value="1"/>
</dbReference>
<gene>
    <name evidence="4" type="ORF">DEIGR_101105</name>
</gene>
<evidence type="ECO:0000256" key="1">
    <source>
        <dbReference type="ARBA" id="ARBA00022801"/>
    </source>
</evidence>
<dbReference type="InterPro" id="IPR020084">
    <property type="entry name" value="NUDIX_hydrolase_CS"/>
</dbReference>
<keyword evidence="5" id="KW-1185">Reference proteome</keyword>
<dbReference type="PANTHER" id="PTHR10885:SF0">
    <property type="entry name" value="ISOPENTENYL-DIPHOSPHATE DELTA-ISOMERASE"/>
    <property type="match status" value="1"/>
</dbReference>
<feature type="compositionally biased region" description="Polar residues" evidence="2">
    <location>
        <begin position="188"/>
        <end position="215"/>
    </location>
</feature>
<dbReference type="PROSITE" id="PS51462">
    <property type="entry name" value="NUDIX"/>
    <property type="match status" value="1"/>
</dbReference>
<feature type="region of interest" description="Disordered" evidence="2">
    <location>
        <begin position="180"/>
        <end position="215"/>
    </location>
</feature>
<dbReference type="AlphaFoldDB" id="A0A100HHY2"/>
<dbReference type="Pfam" id="PF00293">
    <property type="entry name" value="NUDIX"/>
    <property type="match status" value="1"/>
</dbReference>
<dbReference type="Gene3D" id="3.90.79.10">
    <property type="entry name" value="Nucleoside Triphosphate Pyrophosphohydrolase"/>
    <property type="match status" value="1"/>
</dbReference>
<protein>
    <submittedName>
        <fullName evidence="4">Nudix hydrolase</fullName>
    </submittedName>
</protein>
<dbReference type="EMBL" id="BCMS01000001">
    <property type="protein sequence ID" value="GAQ21078.1"/>
    <property type="molecule type" value="Genomic_DNA"/>
</dbReference>
<organism evidence="4 5">
    <name type="scientific">Deinococcus grandis</name>
    <dbReference type="NCBI Taxonomy" id="57498"/>
    <lineage>
        <taxon>Bacteria</taxon>
        <taxon>Thermotogati</taxon>
        <taxon>Deinococcota</taxon>
        <taxon>Deinococci</taxon>
        <taxon>Deinococcales</taxon>
        <taxon>Deinococcaceae</taxon>
        <taxon>Deinococcus</taxon>
    </lineage>
</organism>
<dbReference type="InterPro" id="IPR000086">
    <property type="entry name" value="NUDIX_hydrolase_dom"/>
</dbReference>
<evidence type="ECO:0000313" key="5">
    <source>
        <dbReference type="Proteomes" id="UP000056209"/>
    </source>
</evidence>
<dbReference type="Proteomes" id="UP000056209">
    <property type="component" value="Unassembled WGS sequence"/>
</dbReference>
<evidence type="ECO:0000256" key="2">
    <source>
        <dbReference type="SAM" id="MobiDB-lite"/>
    </source>
</evidence>
<dbReference type="InterPro" id="IPR015797">
    <property type="entry name" value="NUDIX_hydrolase-like_dom_sf"/>
</dbReference>
<reference evidence="5" key="1">
    <citation type="submission" date="2015-11" db="EMBL/GenBank/DDBJ databases">
        <title>Draft Genome Sequence of the Radioresistant Bacterium Deinococcus grandis, Isolated from Freshwater Fish in Japan.</title>
        <authorList>
            <person name="Satoh K."/>
            <person name="Onodera T."/>
            <person name="Omoso K."/>
            <person name="Takeda-Yano K."/>
            <person name="Katayama T."/>
            <person name="Oono Y."/>
            <person name="Narumi I."/>
        </authorList>
    </citation>
    <scope>NUCLEOTIDE SEQUENCE [LARGE SCALE GENOMIC DNA]</scope>
    <source>
        <strain evidence="5">ATCC 43672</strain>
    </source>
</reference>
<accession>A0A100HHY2</accession>
<dbReference type="CDD" id="cd24154">
    <property type="entry name" value="NUDIX_DR0079"/>
    <property type="match status" value="1"/>
</dbReference>
<dbReference type="PROSITE" id="PS00893">
    <property type="entry name" value="NUDIX_BOX"/>
    <property type="match status" value="1"/>
</dbReference>